<dbReference type="SMART" id="SM00448">
    <property type="entry name" value="REC"/>
    <property type="match status" value="1"/>
</dbReference>
<keyword evidence="5" id="KW-1185">Reference proteome</keyword>
<reference evidence="4" key="2">
    <citation type="submission" date="2021-08" db="EMBL/GenBank/DDBJ databases">
        <authorList>
            <person name="Tani A."/>
            <person name="Ola A."/>
            <person name="Ogura Y."/>
            <person name="Katsura K."/>
            <person name="Hayashi T."/>
        </authorList>
    </citation>
    <scope>NUCLEOTIDE SEQUENCE</scope>
    <source>
        <strain evidence="4">DSM 14458</strain>
    </source>
</reference>
<feature type="domain" description="Response regulatory" evidence="3">
    <location>
        <begin position="73"/>
        <end position="187"/>
    </location>
</feature>
<dbReference type="Pfam" id="PF00072">
    <property type="entry name" value="Response_reg"/>
    <property type="match status" value="1"/>
</dbReference>
<evidence type="ECO:0000259" key="3">
    <source>
        <dbReference type="PROSITE" id="PS50110"/>
    </source>
</evidence>
<proteinExistence type="predicted"/>
<dbReference type="InterPro" id="IPR011006">
    <property type="entry name" value="CheY-like_superfamily"/>
</dbReference>
<evidence type="ECO:0000313" key="5">
    <source>
        <dbReference type="Proteomes" id="UP001055093"/>
    </source>
</evidence>
<dbReference type="SUPFAM" id="SSF52172">
    <property type="entry name" value="CheY-like"/>
    <property type="match status" value="1"/>
</dbReference>
<reference evidence="4" key="1">
    <citation type="journal article" date="2021" name="Front. Microbiol.">
        <title>Comprehensive Comparative Genomics and Phenotyping of Methylobacterium Species.</title>
        <authorList>
            <person name="Alessa O."/>
            <person name="Ogura Y."/>
            <person name="Fujitani Y."/>
            <person name="Takami H."/>
            <person name="Hayashi T."/>
            <person name="Sahin N."/>
            <person name="Tani A."/>
        </authorList>
    </citation>
    <scope>NUCLEOTIDE SEQUENCE</scope>
    <source>
        <strain evidence="4">DSM 14458</strain>
    </source>
</reference>
<name>A0ABQ4V2G1_9HYPH</name>
<keyword evidence="1 2" id="KW-0597">Phosphoprotein</keyword>
<dbReference type="RefSeq" id="WP_137829905.1">
    <property type="nucleotide sequence ID" value="NZ_BPRE01000022.1"/>
</dbReference>
<gene>
    <name evidence="4" type="ORF">BGCPKDLD_4884</name>
</gene>
<evidence type="ECO:0000256" key="2">
    <source>
        <dbReference type="PROSITE-ProRule" id="PRU00169"/>
    </source>
</evidence>
<dbReference type="Proteomes" id="UP001055093">
    <property type="component" value="Unassembled WGS sequence"/>
</dbReference>
<protein>
    <recommendedName>
        <fullName evidence="3">Response regulatory domain-containing protein</fullName>
    </recommendedName>
</protein>
<accession>A0ABQ4V2G1</accession>
<sequence length="195" mass="20937">MRRADQTPQLSSPGPARFTVHGVADGLADSYAGLIDADLPDDIASLVLLLHQRDAVSRKRQGDGTVSSLPSKLVLVVEDDPTVRELTVAMLEETVLDVLACASAEEAIAIMRQHADEIAMLFTDIQLAGTLDGIDLASLTDAAWPNVHLVVTSGGMGHRIAELPDRAVFLGKPWRALDVFRQVDRAVRAPALADR</sequence>
<dbReference type="InterPro" id="IPR001789">
    <property type="entry name" value="Sig_transdc_resp-reg_receiver"/>
</dbReference>
<feature type="modified residue" description="4-aspartylphosphate" evidence="2">
    <location>
        <position position="124"/>
    </location>
</feature>
<dbReference type="PROSITE" id="PS50110">
    <property type="entry name" value="RESPONSE_REGULATORY"/>
    <property type="match status" value="1"/>
</dbReference>
<dbReference type="EMBL" id="BPRE01000022">
    <property type="protein sequence ID" value="GJE78269.1"/>
    <property type="molecule type" value="Genomic_DNA"/>
</dbReference>
<evidence type="ECO:0000313" key="4">
    <source>
        <dbReference type="EMBL" id="GJE78269.1"/>
    </source>
</evidence>
<dbReference type="Gene3D" id="3.40.50.2300">
    <property type="match status" value="1"/>
</dbReference>
<dbReference type="PANTHER" id="PTHR44591:SF21">
    <property type="entry name" value="TWO-COMPONENT RESPONSE REGULATOR"/>
    <property type="match status" value="1"/>
</dbReference>
<evidence type="ECO:0000256" key="1">
    <source>
        <dbReference type="ARBA" id="ARBA00022553"/>
    </source>
</evidence>
<comment type="caution">
    <text evidence="4">The sequence shown here is derived from an EMBL/GenBank/DDBJ whole genome shotgun (WGS) entry which is preliminary data.</text>
</comment>
<dbReference type="InterPro" id="IPR050595">
    <property type="entry name" value="Bact_response_regulator"/>
</dbReference>
<dbReference type="PANTHER" id="PTHR44591">
    <property type="entry name" value="STRESS RESPONSE REGULATOR PROTEIN 1"/>
    <property type="match status" value="1"/>
</dbReference>
<organism evidence="4 5">
    <name type="scientific">Methylorubrum suomiense</name>
    <dbReference type="NCBI Taxonomy" id="144191"/>
    <lineage>
        <taxon>Bacteria</taxon>
        <taxon>Pseudomonadati</taxon>
        <taxon>Pseudomonadota</taxon>
        <taxon>Alphaproteobacteria</taxon>
        <taxon>Hyphomicrobiales</taxon>
        <taxon>Methylobacteriaceae</taxon>
        <taxon>Methylorubrum</taxon>
    </lineage>
</organism>